<dbReference type="Pfam" id="PF04548">
    <property type="entry name" value="AIG1"/>
    <property type="match status" value="1"/>
</dbReference>
<dbReference type="EMBL" id="CAJPWZ010001458">
    <property type="protein sequence ID" value="CAG2215866.1"/>
    <property type="molecule type" value="Genomic_DNA"/>
</dbReference>
<name>A0A8S3S5P8_MYTED</name>
<evidence type="ECO:0000256" key="3">
    <source>
        <dbReference type="ARBA" id="ARBA00023134"/>
    </source>
</evidence>
<comment type="caution">
    <text evidence="5">The sequence shown here is derived from an EMBL/GenBank/DDBJ whole genome shotgun (WGS) entry which is preliminary data.</text>
</comment>
<accession>A0A8S3S5P8</accession>
<dbReference type="OrthoDB" id="10061751at2759"/>
<evidence type="ECO:0000313" key="5">
    <source>
        <dbReference type="EMBL" id="CAG2215866.1"/>
    </source>
</evidence>
<proteinExistence type="inferred from homology"/>
<dbReference type="InterPro" id="IPR027417">
    <property type="entry name" value="P-loop_NTPase"/>
</dbReference>
<keyword evidence="6" id="KW-1185">Reference proteome</keyword>
<dbReference type="Gene3D" id="3.40.50.300">
    <property type="entry name" value="P-loop containing nucleotide triphosphate hydrolases"/>
    <property type="match status" value="1"/>
</dbReference>
<dbReference type="PANTHER" id="PTHR10903">
    <property type="entry name" value="GTPASE, IMAP FAMILY MEMBER-RELATED"/>
    <property type="match status" value="1"/>
</dbReference>
<dbReference type="GO" id="GO:0005525">
    <property type="term" value="F:GTP binding"/>
    <property type="evidence" value="ECO:0007669"/>
    <property type="project" value="UniProtKB-KW"/>
</dbReference>
<dbReference type="Proteomes" id="UP000683360">
    <property type="component" value="Unassembled WGS sequence"/>
</dbReference>
<dbReference type="PANTHER" id="PTHR10903:SF170">
    <property type="entry name" value="GTPASE IMAP FAMILY MEMBER 7"/>
    <property type="match status" value="1"/>
</dbReference>
<keyword evidence="3" id="KW-0342">GTP-binding</keyword>
<dbReference type="InterPro" id="IPR045058">
    <property type="entry name" value="GIMA/IAN/Toc"/>
</dbReference>
<sequence>MNKRKVVVVDTPGMLDTNRNEVEIQKEIVKSIGIIAPGPHAVLYIMRVGDKLTPDECTCVQKFTEMFGEDVFKFATVVFTKDNDDTDIKKAQAVEKLLAMIDSMNNGNSYYTNEMLKIAEKVVRERMKELGHTQAQEVRKEFQKEGKALTKLQKTGIGLLVASLCAGGGVVYVGPAVASAGVKAGIAYVIATWCSIL</sequence>
<feature type="domain" description="AIG1-type G" evidence="4">
    <location>
        <begin position="2"/>
        <end position="84"/>
    </location>
</feature>
<evidence type="ECO:0000256" key="1">
    <source>
        <dbReference type="ARBA" id="ARBA00008535"/>
    </source>
</evidence>
<evidence type="ECO:0000259" key="4">
    <source>
        <dbReference type="Pfam" id="PF04548"/>
    </source>
</evidence>
<gene>
    <name evidence="5" type="ORF">MEDL_29629</name>
</gene>
<keyword evidence="2" id="KW-0547">Nucleotide-binding</keyword>
<dbReference type="SUPFAM" id="SSF52540">
    <property type="entry name" value="P-loop containing nucleoside triphosphate hydrolases"/>
    <property type="match status" value="1"/>
</dbReference>
<protein>
    <recommendedName>
        <fullName evidence="4">AIG1-type G domain-containing protein</fullName>
    </recommendedName>
</protein>
<reference evidence="5" key="1">
    <citation type="submission" date="2021-03" db="EMBL/GenBank/DDBJ databases">
        <authorList>
            <person name="Bekaert M."/>
        </authorList>
    </citation>
    <scope>NUCLEOTIDE SEQUENCE</scope>
</reference>
<organism evidence="5 6">
    <name type="scientific">Mytilus edulis</name>
    <name type="common">Blue mussel</name>
    <dbReference type="NCBI Taxonomy" id="6550"/>
    <lineage>
        <taxon>Eukaryota</taxon>
        <taxon>Metazoa</taxon>
        <taxon>Spiralia</taxon>
        <taxon>Lophotrochozoa</taxon>
        <taxon>Mollusca</taxon>
        <taxon>Bivalvia</taxon>
        <taxon>Autobranchia</taxon>
        <taxon>Pteriomorphia</taxon>
        <taxon>Mytilida</taxon>
        <taxon>Mytiloidea</taxon>
        <taxon>Mytilidae</taxon>
        <taxon>Mytilinae</taxon>
        <taxon>Mytilus</taxon>
    </lineage>
</organism>
<evidence type="ECO:0000256" key="2">
    <source>
        <dbReference type="ARBA" id="ARBA00022741"/>
    </source>
</evidence>
<dbReference type="AlphaFoldDB" id="A0A8S3S5P8"/>
<comment type="similarity">
    <text evidence="1">Belongs to the TRAFAC class TrmE-Era-EngA-EngB-Septin-like GTPase superfamily. AIG1/Toc34/Toc159-like paraseptin GTPase family. IAN subfamily.</text>
</comment>
<dbReference type="InterPro" id="IPR006703">
    <property type="entry name" value="G_AIG1"/>
</dbReference>
<evidence type="ECO:0000313" key="6">
    <source>
        <dbReference type="Proteomes" id="UP000683360"/>
    </source>
</evidence>